<evidence type="ECO:0000313" key="1">
    <source>
        <dbReference type="EMBL" id="KAJ9594494.1"/>
    </source>
</evidence>
<protein>
    <submittedName>
        <fullName evidence="1">Uncharacterized protein</fullName>
    </submittedName>
</protein>
<feature type="non-terminal residue" evidence="1">
    <location>
        <position position="1"/>
    </location>
</feature>
<organism evidence="1 2">
    <name type="scientific">Diploptera punctata</name>
    <name type="common">Pacific beetle cockroach</name>
    <dbReference type="NCBI Taxonomy" id="6984"/>
    <lineage>
        <taxon>Eukaryota</taxon>
        <taxon>Metazoa</taxon>
        <taxon>Ecdysozoa</taxon>
        <taxon>Arthropoda</taxon>
        <taxon>Hexapoda</taxon>
        <taxon>Insecta</taxon>
        <taxon>Pterygota</taxon>
        <taxon>Neoptera</taxon>
        <taxon>Polyneoptera</taxon>
        <taxon>Dictyoptera</taxon>
        <taxon>Blattodea</taxon>
        <taxon>Blaberoidea</taxon>
        <taxon>Blaberidae</taxon>
        <taxon>Diplopterinae</taxon>
        <taxon>Diploptera</taxon>
    </lineage>
</organism>
<name>A0AAD8ELR5_DIPPU</name>
<gene>
    <name evidence="1" type="ORF">L9F63_014106</name>
</gene>
<proteinExistence type="predicted"/>
<reference evidence="1" key="1">
    <citation type="journal article" date="2023" name="IScience">
        <title>Live-bearing cockroach genome reveals convergent evolutionary mechanisms linked to viviparity in insects and beyond.</title>
        <authorList>
            <person name="Fouks B."/>
            <person name="Harrison M.C."/>
            <person name="Mikhailova A.A."/>
            <person name="Marchal E."/>
            <person name="English S."/>
            <person name="Carruthers M."/>
            <person name="Jennings E.C."/>
            <person name="Chiamaka E.L."/>
            <person name="Frigard R.A."/>
            <person name="Pippel M."/>
            <person name="Attardo G.M."/>
            <person name="Benoit J.B."/>
            <person name="Bornberg-Bauer E."/>
            <person name="Tobe S.S."/>
        </authorList>
    </citation>
    <scope>NUCLEOTIDE SEQUENCE</scope>
    <source>
        <strain evidence="1">Stay&amp;Tobe</strain>
    </source>
</reference>
<feature type="non-terminal residue" evidence="1">
    <location>
        <position position="136"/>
    </location>
</feature>
<comment type="caution">
    <text evidence="1">The sequence shown here is derived from an EMBL/GenBank/DDBJ whole genome shotgun (WGS) entry which is preliminary data.</text>
</comment>
<evidence type="ECO:0000313" key="2">
    <source>
        <dbReference type="Proteomes" id="UP001233999"/>
    </source>
</evidence>
<sequence>DFENASTYNSSLLYEGMHNKPYADILKNVRTLNSYCRKSLLRPIFAVIDSDMRHYTFLKAYRKYSCHVNSKSLNNYRSRSHLEKRHVAFGMIFPFLSFQSLLKFLRVVGSPLGWLPAIRRARLVIPLKAGKCLPNE</sequence>
<accession>A0AAD8ELR5</accession>
<reference evidence="1" key="2">
    <citation type="submission" date="2023-05" db="EMBL/GenBank/DDBJ databases">
        <authorList>
            <person name="Fouks B."/>
        </authorList>
    </citation>
    <scope>NUCLEOTIDE SEQUENCE</scope>
    <source>
        <strain evidence="1">Stay&amp;Tobe</strain>
        <tissue evidence="1">Testes</tissue>
    </source>
</reference>
<dbReference type="AlphaFoldDB" id="A0AAD8ELR5"/>
<keyword evidence="2" id="KW-1185">Reference proteome</keyword>
<dbReference type="EMBL" id="JASPKZ010003044">
    <property type="protein sequence ID" value="KAJ9594494.1"/>
    <property type="molecule type" value="Genomic_DNA"/>
</dbReference>
<dbReference type="Proteomes" id="UP001233999">
    <property type="component" value="Unassembled WGS sequence"/>
</dbReference>